<evidence type="ECO:0000313" key="2">
    <source>
        <dbReference type="Proteomes" id="UP000268321"/>
    </source>
</evidence>
<sequence>FQVFDLLEILNSQSSMRNAFYRADFAMQRFSVFLDWLSELQVNDPINFAGIRVHSLYKFVGRLHKSQLPNDDSNQKPTKWDIHHLEGSIAFELFKFRHFIRKMAASDPQKKVVLTEELMQINMINYIRFILNLSDLPSEKIEGLDEIYKQHYKFKNFFADMALKISSTRKDGYLDEVTTGVLDGDYLMQTITKVSYEFTLLEKYFMHILFKLNKEFPIEHRVTKHLYSLYKLNLKLEKKESLKVLVFNSCFSRQYSWYLSATLPFLRVIESSKIYSGELLQLEALDGDANPEITRSEKQEDFRKADIGLWEGFFKRLTLGTFEDFKGMSKKDLVTIQKEAGDTKLAELSLNKPTAIKIKPVNFEYYSKSLTTIASETFHVIQSRDLNFQLNKRNLKPFIQEFHRILKPGGILELPIILLGEEEKEKSSQGVKTSFPNASTFMDIEIREKLDLIPHYFEELLRVLSEVFEPKKIKFSSVILSSHNDLTAYLINYTALSLCERFGLIEKLHEQFE</sequence>
<dbReference type="OrthoDB" id="2013972at2759"/>
<keyword evidence="2" id="KW-1185">Reference proteome</keyword>
<dbReference type="AlphaFoldDB" id="A0A4P9ZCU2"/>
<feature type="non-terminal residue" evidence="1">
    <location>
        <position position="1"/>
    </location>
</feature>
<dbReference type="EMBL" id="ML004453">
    <property type="protein sequence ID" value="RKP30737.1"/>
    <property type="molecule type" value="Genomic_DNA"/>
</dbReference>
<gene>
    <name evidence="1" type="ORF">METBISCDRAFT_4952</name>
</gene>
<proteinExistence type="predicted"/>
<organism evidence="1 2">
    <name type="scientific">Metschnikowia bicuspidata</name>
    <dbReference type="NCBI Taxonomy" id="27322"/>
    <lineage>
        <taxon>Eukaryota</taxon>
        <taxon>Fungi</taxon>
        <taxon>Dikarya</taxon>
        <taxon>Ascomycota</taxon>
        <taxon>Saccharomycotina</taxon>
        <taxon>Pichiomycetes</taxon>
        <taxon>Metschnikowiaceae</taxon>
        <taxon>Metschnikowia</taxon>
    </lineage>
</organism>
<dbReference type="InterPro" id="IPR029063">
    <property type="entry name" value="SAM-dependent_MTases_sf"/>
</dbReference>
<accession>A0A4P9ZCU2</accession>
<feature type="non-terminal residue" evidence="1">
    <location>
        <position position="513"/>
    </location>
</feature>
<dbReference type="SUPFAM" id="SSF53335">
    <property type="entry name" value="S-adenosyl-L-methionine-dependent methyltransferases"/>
    <property type="match status" value="1"/>
</dbReference>
<dbReference type="Proteomes" id="UP000268321">
    <property type="component" value="Unassembled WGS sequence"/>
</dbReference>
<protein>
    <submittedName>
        <fullName evidence="1">Uncharacterized protein</fullName>
    </submittedName>
</protein>
<reference evidence="2" key="1">
    <citation type="journal article" date="2018" name="Nat. Microbiol.">
        <title>Leveraging single-cell genomics to expand the fungal tree of life.</title>
        <authorList>
            <person name="Ahrendt S.R."/>
            <person name="Quandt C.A."/>
            <person name="Ciobanu D."/>
            <person name="Clum A."/>
            <person name="Salamov A."/>
            <person name="Andreopoulos B."/>
            <person name="Cheng J.F."/>
            <person name="Woyke T."/>
            <person name="Pelin A."/>
            <person name="Henrissat B."/>
            <person name="Reynolds N.K."/>
            <person name="Benny G.L."/>
            <person name="Smith M.E."/>
            <person name="James T.Y."/>
            <person name="Grigoriev I.V."/>
        </authorList>
    </citation>
    <scope>NUCLEOTIDE SEQUENCE [LARGE SCALE GENOMIC DNA]</scope>
    <source>
        <strain evidence="2">Baker2002</strain>
    </source>
</reference>
<name>A0A4P9ZCU2_9ASCO</name>
<evidence type="ECO:0000313" key="1">
    <source>
        <dbReference type="EMBL" id="RKP30737.1"/>
    </source>
</evidence>